<dbReference type="Proteomes" id="UP001162992">
    <property type="component" value="Chromosome 5"/>
</dbReference>
<dbReference type="EMBL" id="CM055096">
    <property type="protein sequence ID" value="KAJ7554694.1"/>
    <property type="molecule type" value="Genomic_DNA"/>
</dbReference>
<keyword evidence="2" id="KW-1185">Reference proteome</keyword>
<reference evidence="2" key="1">
    <citation type="journal article" date="2024" name="Proc. Natl. Acad. Sci. U.S.A.">
        <title>Extraordinary preservation of gene collinearity over three hundred million years revealed in homosporous lycophytes.</title>
        <authorList>
            <person name="Li C."/>
            <person name="Wickell D."/>
            <person name="Kuo L.Y."/>
            <person name="Chen X."/>
            <person name="Nie B."/>
            <person name="Liao X."/>
            <person name="Peng D."/>
            <person name="Ji J."/>
            <person name="Jenkins J."/>
            <person name="Williams M."/>
            <person name="Shu S."/>
            <person name="Plott C."/>
            <person name="Barry K."/>
            <person name="Rajasekar S."/>
            <person name="Grimwood J."/>
            <person name="Han X."/>
            <person name="Sun S."/>
            <person name="Hou Z."/>
            <person name="He W."/>
            <person name="Dai G."/>
            <person name="Sun C."/>
            <person name="Schmutz J."/>
            <person name="Leebens-Mack J.H."/>
            <person name="Li F.W."/>
            <person name="Wang L."/>
        </authorList>
    </citation>
    <scope>NUCLEOTIDE SEQUENCE [LARGE SCALE GENOMIC DNA]</scope>
    <source>
        <strain evidence="2">cv. PW_Plant_1</strain>
    </source>
</reference>
<name>A0ACC2DKK2_DIPCM</name>
<organism evidence="1 2">
    <name type="scientific">Diphasiastrum complanatum</name>
    <name type="common">Issler's clubmoss</name>
    <name type="synonym">Lycopodium complanatum</name>
    <dbReference type="NCBI Taxonomy" id="34168"/>
    <lineage>
        <taxon>Eukaryota</taxon>
        <taxon>Viridiplantae</taxon>
        <taxon>Streptophyta</taxon>
        <taxon>Embryophyta</taxon>
        <taxon>Tracheophyta</taxon>
        <taxon>Lycopodiopsida</taxon>
        <taxon>Lycopodiales</taxon>
        <taxon>Lycopodiaceae</taxon>
        <taxon>Lycopodioideae</taxon>
        <taxon>Diphasiastrum</taxon>
    </lineage>
</organism>
<accession>A0ACC2DKK2</accession>
<gene>
    <name evidence="1" type="ORF">O6H91_05G004900</name>
</gene>
<proteinExistence type="predicted"/>
<evidence type="ECO:0000313" key="2">
    <source>
        <dbReference type="Proteomes" id="UP001162992"/>
    </source>
</evidence>
<protein>
    <submittedName>
        <fullName evidence="1">Uncharacterized protein</fullName>
    </submittedName>
</protein>
<comment type="caution">
    <text evidence="1">The sequence shown here is derived from an EMBL/GenBank/DDBJ whole genome shotgun (WGS) entry which is preliminary data.</text>
</comment>
<evidence type="ECO:0000313" key="1">
    <source>
        <dbReference type="EMBL" id="KAJ7554694.1"/>
    </source>
</evidence>
<sequence>MFSTKLYRTVVVQKLHQPVQQSKLPLLLQQKNMSAATGSSQKSQRRFLSPGMVAVAPLLFMVGTAVGLGLVTAYRELTVAPDVLVDKKKRTVHLYEIDDPETLSQKGKGFREGGPLRKLAKQNT</sequence>